<reference evidence="1 2" key="1">
    <citation type="submission" date="2019-10" db="EMBL/GenBank/DDBJ databases">
        <authorList>
            <person name="Karimi E."/>
        </authorList>
    </citation>
    <scope>NUCLEOTIDE SEQUENCE [LARGE SCALE GENOMIC DNA]</scope>
    <source>
        <strain evidence="1">Maribacter sp. 151</strain>
    </source>
</reference>
<dbReference type="EMBL" id="CABWLR010000001">
    <property type="protein sequence ID" value="VXA94151.1"/>
    <property type="molecule type" value="Genomic_DNA"/>
</dbReference>
<dbReference type="AlphaFoldDB" id="A0A653LP11"/>
<accession>A0A653LP11</accession>
<organism evidence="1 2">
    <name type="scientific">Maribacter litoralis</name>
    <dbReference type="NCBI Taxonomy" id="2059726"/>
    <lineage>
        <taxon>Bacteria</taxon>
        <taxon>Pseudomonadati</taxon>
        <taxon>Bacteroidota</taxon>
        <taxon>Flavobacteriia</taxon>
        <taxon>Flavobacteriales</taxon>
        <taxon>Flavobacteriaceae</taxon>
        <taxon>Maribacter</taxon>
    </lineage>
</organism>
<protein>
    <submittedName>
        <fullName evidence="1">Uncharacterized protein</fullName>
    </submittedName>
</protein>
<proteinExistence type="predicted"/>
<gene>
    <name evidence="1" type="ORF">MARI151_10093</name>
</gene>
<dbReference type="Proteomes" id="UP000430202">
    <property type="component" value="Unassembled WGS sequence"/>
</dbReference>
<evidence type="ECO:0000313" key="1">
    <source>
        <dbReference type="EMBL" id="VXA94151.1"/>
    </source>
</evidence>
<evidence type="ECO:0000313" key="2">
    <source>
        <dbReference type="Proteomes" id="UP000430202"/>
    </source>
</evidence>
<sequence length="27" mass="3088">MYDFDAVMTHQNSNVKNTKNISNDIMG</sequence>
<keyword evidence="2" id="KW-1185">Reference proteome</keyword>
<name>A0A653LP11_9FLAO</name>